<protein>
    <submittedName>
        <fullName evidence="1">Uncharacterized protein</fullName>
    </submittedName>
</protein>
<evidence type="ECO:0000313" key="1">
    <source>
        <dbReference type="EMBL" id="GEP52866.1"/>
    </source>
</evidence>
<proteinExistence type="predicted"/>
<accession>A0A512N1K6</accession>
<gene>
    <name evidence="1" type="ORF">RSO01_00320</name>
</gene>
<dbReference type="AlphaFoldDB" id="A0A512N1K6"/>
<evidence type="ECO:0000313" key="2">
    <source>
        <dbReference type="Proteomes" id="UP000321058"/>
    </source>
</evidence>
<dbReference type="Proteomes" id="UP000321058">
    <property type="component" value="Unassembled WGS sequence"/>
</dbReference>
<sequence length="143" mass="15876">MTAQIRHRIYGTPLEEWIELVPGELEIDAVSLRNILVAGREGFGLSDDQLIDYVRRNILLLLAKGAKPVVGALDGVHFWSLVDYGNAPEEIADAIIGEWQRVGRDPELGDLSFAVPSIYEATIPPEAKADIERLESLRRDKGN</sequence>
<dbReference type="RefSeq" id="WP_174825904.1">
    <property type="nucleotide sequence ID" value="NZ_BKAJ01000003.1"/>
</dbReference>
<name>A0A512N1K6_9HYPH</name>
<dbReference type="EMBL" id="BKAJ01000003">
    <property type="protein sequence ID" value="GEP52866.1"/>
    <property type="molecule type" value="Genomic_DNA"/>
</dbReference>
<keyword evidence="2" id="KW-1185">Reference proteome</keyword>
<comment type="caution">
    <text evidence="1">The sequence shown here is derived from an EMBL/GenBank/DDBJ whole genome shotgun (WGS) entry which is preliminary data.</text>
</comment>
<reference evidence="1 2" key="1">
    <citation type="submission" date="2019-07" db="EMBL/GenBank/DDBJ databases">
        <title>Whole genome shotgun sequence of Reyranella soli NBRC 108950.</title>
        <authorList>
            <person name="Hosoyama A."/>
            <person name="Uohara A."/>
            <person name="Ohji S."/>
            <person name="Ichikawa N."/>
        </authorList>
    </citation>
    <scope>NUCLEOTIDE SEQUENCE [LARGE SCALE GENOMIC DNA]</scope>
    <source>
        <strain evidence="1 2">NBRC 108950</strain>
    </source>
</reference>
<organism evidence="1 2">
    <name type="scientific">Reyranella soli</name>
    <dbReference type="NCBI Taxonomy" id="1230389"/>
    <lineage>
        <taxon>Bacteria</taxon>
        <taxon>Pseudomonadati</taxon>
        <taxon>Pseudomonadota</taxon>
        <taxon>Alphaproteobacteria</taxon>
        <taxon>Hyphomicrobiales</taxon>
        <taxon>Reyranellaceae</taxon>
        <taxon>Reyranella</taxon>
    </lineage>
</organism>